<feature type="region of interest" description="Disordered" evidence="1">
    <location>
        <begin position="677"/>
        <end position="763"/>
    </location>
</feature>
<feature type="compositionally biased region" description="Basic and acidic residues" evidence="1">
    <location>
        <begin position="82"/>
        <end position="92"/>
    </location>
</feature>
<dbReference type="Proteomes" id="UP000566819">
    <property type="component" value="Unassembled WGS sequence"/>
</dbReference>
<keyword evidence="3" id="KW-1185">Reference proteome</keyword>
<feature type="compositionally biased region" description="Pro residues" evidence="1">
    <location>
        <begin position="685"/>
        <end position="694"/>
    </location>
</feature>
<protein>
    <submittedName>
        <fullName evidence="2">Uncharacterized protein</fullName>
    </submittedName>
</protein>
<feature type="compositionally biased region" description="Basic and acidic residues" evidence="1">
    <location>
        <begin position="1024"/>
        <end position="1042"/>
    </location>
</feature>
<feature type="compositionally biased region" description="Polar residues" evidence="1">
    <location>
        <begin position="1137"/>
        <end position="1148"/>
    </location>
</feature>
<name>A0A8H4RLU4_9HELO</name>
<feature type="compositionally biased region" description="Polar residues" evidence="1">
    <location>
        <begin position="47"/>
        <end position="58"/>
    </location>
</feature>
<feature type="compositionally biased region" description="Polar residues" evidence="1">
    <location>
        <begin position="1296"/>
        <end position="1310"/>
    </location>
</feature>
<comment type="caution">
    <text evidence="2">The sequence shown here is derived from an EMBL/GenBank/DDBJ whole genome shotgun (WGS) entry which is preliminary data.</text>
</comment>
<feature type="compositionally biased region" description="Basic and acidic residues" evidence="1">
    <location>
        <begin position="735"/>
        <end position="763"/>
    </location>
</feature>
<dbReference type="EMBL" id="JAAMPI010000463">
    <property type="protein sequence ID" value="KAF4631240.1"/>
    <property type="molecule type" value="Genomic_DNA"/>
</dbReference>
<feature type="region of interest" description="Disordered" evidence="1">
    <location>
        <begin position="1010"/>
        <end position="1123"/>
    </location>
</feature>
<feature type="compositionally biased region" description="Basic and acidic residues" evidence="1">
    <location>
        <begin position="101"/>
        <end position="112"/>
    </location>
</feature>
<feature type="region of interest" description="Disordered" evidence="1">
    <location>
        <begin position="792"/>
        <end position="905"/>
    </location>
</feature>
<feature type="compositionally biased region" description="Basic and acidic residues" evidence="1">
    <location>
        <begin position="1055"/>
        <end position="1085"/>
    </location>
</feature>
<feature type="region of interest" description="Disordered" evidence="1">
    <location>
        <begin position="234"/>
        <end position="305"/>
    </location>
</feature>
<feature type="compositionally biased region" description="Basic and acidic residues" evidence="1">
    <location>
        <begin position="1326"/>
        <end position="1350"/>
    </location>
</feature>
<feature type="region of interest" description="Disordered" evidence="1">
    <location>
        <begin position="1"/>
        <end position="142"/>
    </location>
</feature>
<evidence type="ECO:0000313" key="3">
    <source>
        <dbReference type="Proteomes" id="UP000566819"/>
    </source>
</evidence>
<proteinExistence type="predicted"/>
<feature type="compositionally biased region" description="Polar residues" evidence="1">
    <location>
        <begin position="555"/>
        <end position="568"/>
    </location>
</feature>
<feature type="compositionally biased region" description="Pro residues" evidence="1">
    <location>
        <begin position="1154"/>
        <end position="1164"/>
    </location>
</feature>
<feature type="region of interest" description="Disordered" evidence="1">
    <location>
        <begin position="475"/>
        <end position="664"/>
    </location>
</feature>
<reference evidence="2 3" key="1">
    <citation type="submission" date="2020-03" db="EMBL/GenBank/DDBJ databases">
        <title>Draft Genome Sequence of Cudoniella acicularis.</title>
        <authorList>
            <person name="Buettner E."/>
            <person name="Kellner H."/>
        </authorList>
    </citation>
    <scope>NUCLEOTIDE SEQUENCE [LARGE SCALE GENOMIC DNA]</scope>
    <source>
        <strain evidence="2 3">DSM 108380</strain>
    </source>
</reference>
<dbReference type="OrthoDB" id="3556655at2759"/>
<feature type="region of interest" description="Disordered" evidence="1">
    <location>
        <begin position="1293"/>
        <end position="1424"/>
    </location>
</feature>
<organism evidence="2 3">
    <name type="scientific">Cudoniella acicularis</name>
    <dbReference type="NCBI Taxonomy" id="354080"/>
    <lineage>
        <taxon>Eukaryota</taxon>
        <taxon>Fungi</taxon>
        <taxon>Dikarya</taxon>
        <taxon>Ascomycota</taxon>
        <taxon>Pezizomycotina</taxon>
        <taxon>Leotiomycetes</taxon>
        <taxon>Helotiales</taxon>
        <taxon>Tricladiaceae</taxon>
        <taxon>Cudoniella</taxon>
    </lineage>
</organism>
<feature type="region of interest" description="Disordered" evidence="1">
    <location>
        <begin position="947"/>
        <end position="979"/>
    </location>
</feature>
<feature type="compositionally biased region" description="Acidic residues" evidence="1">
    <location>
        <begin position="1312"/>
        <end position="1325"/>
    </location>
</feature>
<feature type="compositionally biased region" description="Basic and acidic residues" evidence="1">
    <location>
        <begin position="1183"/>
        <end position="1248"/>
    </location>
</feature>
<feature type="compositionally biased region" description="Polar residues" evidence="1">
    <location>
        <begin position="647"/>
        <end position="664"/>
    </location>
</feature>
<feature type="compositionally biased region" description="Low complexity" evidence="1">
    <location>
        <begin position="1165"/>
        <end position="1180"/>
    </location>
</feature>
<accession>A0A8H4RLU4</accession>
<feature type="compositionally biased region" description="Acidic residues" evidence="1">
    <location>
        <begin position="1392"/>
        <end position="1408"/>
    </location>
</feature>
<evidence type="ECO:0000313" key="2">
    <source>
        <dbReference type="EMBL" id="KAF4631240.1"/>
    </source>
</evidence>
<feature type="compositionally biased region" description="Polar residues" evidence="1">
    <location>
        <begin position="529"/>
        <end position="548"/>
    </location>
</feature>
<feature type="compositionally biased region" description="Polar residues" evidence="1">
    <location>
        <begin position="584"/>
        <end position="596"/>
    </location>
</feature>
<feature type="region of interest" description="Disordered" evidence="1">
    <location>
        <begin position="348"/>
        <end position="422"/>
    </location>
</feature>
<evidence type="ECO:0000256" key="1">
    <source>
        <dbReference type="SAM" id="MobiDB-lite"/>
    </source>
</evidence>
<feature type="compositionally biased region" description="Polar residues" evidence="1">
    <location>
        <begin position="948"/>
        <end position="957"/>
    </location>
</feature>
<feature type="region of interest" description="Disordered" evidence="1">
    <location>
        <begin position="1137"/>
        <end position="1248"/>
    </location>
</feature>
<feature type="compositionally biased region" description="Acidic residues" evidence="1">
    <location>
        <begin position="1365"/>
        <end position="1374"/>
    </location>
</feature>
<gene>
    <name evidence="2" type="ORF">G7Y89_g6892</name>
</gene>
<feature type="compositionally biased region" description="Pro residues" evidence="1">
    <location>
        <begin position="1099"/>
        <end position="1111"/>
    </location>
</feature>
<sequence>MIDDESSPSNSDMSWPRPDPSPQVPYRKRPSSPSMSHDFPAKHHHSQQTNSTWQSSPASPYGIVQDPFPPSPQHRGSFQTIRNEDGDVDQRIRYASTPKRPPREMMSEDFRQNRYLPSSEERVRQSQVNPHISPHNVNFRGEVHTPTSLQSLHRRRDQEPFLFIPENFAAHFEFITDPRRSANRNILQVSPGQPHLPVQPIHVIGQQDFRRARSIAPEEFRPQTQDDIQHVQAGETAPRNAAQRGKRLGSPIWVDERQKRSRYIRHFSIPPNHGERISIQRSKTPQPPSDSSRSSGSSFLFPTIPPLSSPKVSGRIVMPCTQVSKMCVNGTRFISPTYNASIDPPVYTVSERTQPSSPPNPQYTLGYGKDYLGSAPVTPVDDIRGRQPFAPSDGPHIQRPANRRRSASRPEARSSNQAEDRMEIDDVLQHSASHKRNRSVALARDYTGHIQEIEEDVDDDIEVVEVQFEGRCRSRNMASTPITPRAQRERSASRHPHHNPRRQFEDDVEVEEMHFESRSRSRNMASVPITPTAQRQRSASRHPNSQTPHLFRQVKVQTPAQPAQSQEVLTPRPFQRAPYPSVTEILTPTQPEQPNSPEEDSTPLNDLFRRKKRVAPKANGAPTIKKEFNARDLLPQESLFHNERQKPQASKSWTNAAQAQNNVSPKSPVIISLLSSPETVTNMGPPHPPSPPVPVVKSTPMKERLAPAKKPALKKKTTTPKTPSTPKTSRRPKTAAKDKPKADSKEKQPAKTEQSEKHRREMRAAEIIVNKELNAEKAAMEIDIFGEIVEEDEESKKAAAEEARLEAQKKREQRQLELLAEKEAKEEAEREKQREEQEAAEKLKKLKEEQEARDKVRRAAERKKLEQTEQAAIEEKRKKAQEKIEKEREERRKAEEEKREKEKERLKVSELEVLALFKQKQEEAKKQVASLSALKVSDIGEPKEIVISGQNGDSAENGNADGDVTTEESLFVNDDDPPTVTSIRDVYDVDERRLHKKSVAPTTAAELVAQAQAKEKANNNSYRAQREALEAERLKEQAERHKANLLHRWANSKQTEAKAAPRPEPGKEKPKAKAKKDEAKKKAADDDGDNDTIVVSVPRPLPKPTPKPALAPVPITKKTSSSGNLLEGLFSSALLQDPQSSFSSTTASKTDKPVIPPLLPPLPPFSSSTTKTTTKLGLNLISDAERQRLDRDQERLRQSTAKKQDLEKKARQEILKAERRKKVAEQAREKKKQQFLDEAAEKGDDLSEVVLNEKLDAWAERREKDLRRKAETRLRNQQLQDFAPDNLTAEALSGLTLLQSQDNDSINSPYSDGDDEDEEDDDDSEEGRKRRELMREARESLNAMAKERGARFRRATRMKTIADFPDSEESEEDPDPVHDTTLQDQNQASNPEESDYSASGDEDDNEDETAFRPKAARKTRQLTPHPEDSTWVRVYTIFESRIQDGREYPSPFILGEYADRSKADKAARSKAQEYRNKRPQCFTESEEDGFYKANITFNSGEERNESLIYISAKPMAVGEAKQHTKAKERRIYPLKTYVIKRTLKFKPVYDPQTGEETKPGDTQTKLLGNYTGLELANNMARGLFIDFLRPTNAPRIQNVEEHRERLTPLLEEHTKQCNEAGQGINAPMDFDEDTAAWMMEKYEFAKFKVYEMALEGPLN</sequence>
<feature type="compositionally biased region" description="Polar residues" evidence="1">
    <location>
        <begin position="1380"/>
        <end position="1391"/>
    </location>
</feature>
<feature type="compositionally biased region" description="Low complexity" evidence="1">
    <location>
        <begin position="289"/>
        <end position="298"/>
    </location>
</feature>
<feature type="compositionally biased region" description="Basic and acidic residues" evidence="1">
    <location>
        <begin position="794"/>
        <end position="905"/>
    </location>
</feature>